<organism evidence="5 6">
    <name type="scientific">Sphingomonas lycopersici</name>
    <dbReference type="NCBI Taxonomy" id="2951807"/>
    <lineage>
        <taxon>Bacteria</taxon>
        <taxon>Pseudomonadati</taxon>
        <taxon>Pseudomonadota</taxon>
        <taxon>Alphaproteobacteria</taxon>
        <taxon>Sphingomonadales</taxon>
        <taxon>Sphingomonadaceae</taxon>
        <taxon>Sphingomonas</taxon>
    </lineage>
</organism>
<evidence type="ECO:0000256" key="3">
    <source>
        <dbReference type="ARBA" id="ARBA00023163"/>
    </source>
</evidence>
<dbReference type="RefSeq" id="WP_265270108.1">
    <property type="nucleotide sequence ID" value="NZ_JANFAU010000017.1"/>
</dbReference>
<dbReference type="Proteomes" id="UP001165565">
    <property type="component" value="Unassembled WGS sequence"/>
</dbReference>
<sequence>MEPFTEANFVPDSSPGYLVRVINQMSMAGLEQALAGEGITATQWMAMVSLHFHFADTCGELARSLSHDKGAMTRLIDTLEERGWVERMRAADDRRVIRLALTPEGYDVAMRGRRKVIAAWNHWLADWSDEDVTGLVATLQRLRISMERAG</sequence>
<dbReference type="InterPro" id="IPR000835">
    <property type="entry name" value="HTH_MarR-typ"/>
</dbReference>
<name>A0AA41Z9L3_9SPHN</name>
<keyword evidence="1" id="KW-0805">Transcription regulation</keyword>
<evidence type="ECO:0000313" key="6">
    <source>
        <dbReference type="Proteomes" id="UP001165565"/>
    </source>
</evidence>
<protein>
    <submittedName>
        <fullName evidence="5">MarR family transcriptional regulator</fullName>
    </submittedName>
</protein>
<dbReference type="PANTHER" id="PTHR33164">
    <property type="entry name" value="TRANSCRIPTIONAL REGULATOR, MARR FAMILY"/>
    <property type="match status" value="1"/>
</dbReference>
<dbReference type="GO" id="GO:0006950">
    <property type="term" value="P:response to stress"/>
    <property type="evidence" value="ECO:0007669"/>
    <property type="project" value="TreeGrafter"/>
</dbReference>
<dbReference type="GO" id="GO:0003677">
    <property type="term" value="F:DNA binding"/>
    <property type="evidence" value="ECO:0007669"/>
    <property type="project" value="UniProtKB-KW"/>
</dbReference>
<evidence type="ECO:0000256" key="2">
    <source>
        <dbReference type="ARBA" id="ARBA00023125"/>
    </source>
</evidence>
<evidence type="ECO:0000256" key="1">
    <source>
        <dbReference type="ARBA" id="ARBA00023015"/>
    </source>
</evidence>
<keyword evidence="6" id="KW-1185">Reference proteome</keyword>
<dbReference type="Gene3D" id="1.10.10.10">
    <property type="entry name" value="Winged helix-like DNA-binding domain superfamily/Winged helix DNA-binding domain"/>
    <property type="match status" value="1"/>
</dbReference>
<reference evidence="5" key="1">
    <citation type="submission" date="2022-06" db="EMBL/GenBank/DDBJ databases">
        <title>Sphingomonas sp. nov. isolated from rhizosphere soil of tomato.</title>
        <authorList>
            <person name="Dong H."/>
            <person name="Gao R."/>
        </authorList>
    </citation>
    <scope>NUCLEOTIDE SEQUENCE</scope>
    <source>
        <strain evidence="5">MMSM24</strain>
    </source>
</reference>
<dbReference type="SUPFAM" id="SSF46785">
    <property type="entry name" value="Winged helix' DNA-binding domain"/>
    <property type="match status" value="1"/>
</dbReference>
<accession>A0AA41Z9L3</accession>
<dbReference type="InterPro" id="IPR039422">
    <property type="entry name" value="MarR/SlyA-like"/>
</dbReference>
<dbReference type="SMART" id="SM00347">
    <property type="entry name" value="HTH_MARR"/>
    <property type="match status" value="1"/>
</dbReference>
<dbReference type="InterPro" id="IPR036388">
    <property type="entry name" value="WH-like_DNA-bd_sf"/>
</dbReference>
<dbReference type="InterPro" id="IPR036390">
    <property type="entry name" value="WH_DNA-bd_sf"/>
</dbReference>
<proteinExistence type="predicted"/>
<dbReference type="PRINTS" id="PR00598">
    <property type="entry name" value="HTHMARR"/>
</dbReference>
<dbReference type="PROSITE" id="PS50995">
    <property type="entry name" value="HTH_MARR_2"/>
    <property type="match status" value="1"/>
</dbReference>
<dbReference type="PANTHER" id="PTHR33164:SF43">
    <property type="entry name" value="HTH-TYPE TRANSCRIPTIONAL REPRESSOR YETL"/>
    <property type="match status" value="1"/>
</dbReference>
<gene>
    <name evidence="5" type="ORF">NEE01_17295</name>
</gene>
<keyword evidence="3" id="KW-0804">Transcription</keyword>
<evidence type="ECO:0000259" key="4">
    <source>
        <dbReference type="PROSITE" id="PS50995"/>
    </source>
</evidence>
<evidence type="ECO:0000313" key="5">
    <source>
        <dbReference type="EMBL" id="MCW6536535.1"/>
    </source>
</evidence>
<dbReference type="InterPro" id="IPR023187">
    <property type="entry name" value="Tscrpt_reg_MarR-type_CS"/>
</dbReference>
<dbReference type="AlphaFoldDB" id="A0AA41Z9L3"/>
<dbReference type="GO" id="GO:0003700">
    <property type="term" value="F:DNA-binding transcription factor activity"/>
    <property type="evidence" value="ECO:0007669"/>
    <property type="project" value="InterPro"/>
</dbReference>
<dbReference type="EMBL" id="JANFAV010000014">
    <property type="protein sequence ID" value="MCW6536535.1"/>
    <property type="molecule type" value="Genomic_DNA"/>
</dbReference>
<comment type="caution">
    <text evidence="5">The sequence shown here is derived from an EMBL/GenBank/DDBJ whole genome shotgun (WGS) entry which is preliminary data.</text>
</comment>
<keyword evidence="2" id="KW-0238">DNA-binding</keyword>
<dbReference type="PROSITE" id="PS01117">
    <property type="entry name" value="HTH_MARR_1"/>
    <property type="match status" value="1"/>
</dbReference>
<feature type="domain" description="HTH marR-type" evidence="4">
    <location>
        <begin position="15"/>
        <end position="144"/>
    </location>
</feature>
<dbReference type="Pfam" id="PF01047">
    <property type="entry name" value="MarR"/>
    <property type="match status" value="1"/>
</dbReference>